<accession>A0A9P6N697</accession>
<organism evidence="2 3">
    <name type="scientific">Entomortierella chlamydospora</name>
    <dbReference type="NCBI Taxonomy" id="101097"/>
    <lineage>
        <taxon>Eukaryota</taxon>
        <taxon>Fungi</taxon>
        <taxon>Fungi incertae sedis</taxon>
        <taxon>Mucoromycota</taxon>
        <taxon>Mortierellomycotina</taxon>
        <taxon>Mortierellomycetes</taxon>
        <taxon>Mortierellales</taxon>
        <taxon>Mortierellaceae</taxon>
        <taxon>Entomortierella</taxon>
    </lineage>
</organism>
<keyword evidence="3" id="KW-1185">Reference proteome</keyword>
<evidence type="ECO:0000313" key="3">
    <source>
        <dbReference type="Proteomes" id="UP000703661"/>
    </source>
</evidence>
<evidence type="ECO:0000256" key="1">
    <source>
        <dbReference type="SAM" id="MobiDB-lite"/>
    </source>
</evidence>
<sequence>MLQSNGISVSYEIQLASDLIDCMGIVNNPLAKLINPETTDDTKTIVPTPFQVPDLPRMPARASLTTSNRAADLHSQ</sequence>
<name>A0A9P6N697_9FUNG</name>
<dbReference type="Proteomes" id="UP000703661">
    <property type="component" value="Unassembled WGS sequence"/>
</dbReference>
<gene>
    <name evidence="2" type="ORF">BGZ80_002065</name>
</gene>
<feature type="region of interest" description="Disordered" evidence="1">
    <location>
        <begin position="40"/>
        <end position="76"/>
    </location>
</feature>
<reference evidence="2" key="1">
    <citation type="journal article" date="2020" name="Fungal Divers.">
        <title>Resolving the Mortierellaceae phylogeny through synthesis of multi-gene phylogenetics and phylogenomics.</title>
        <authorList>
            <person name="Vandepol N."/>
            <person name="Liber J."/>
            <person name="Desiro A."/>
            <person name="Na H."/>
            <person name="Kennedy M."/>
            <person name="Barry K."/>
            <person name="Grigoriev I.V."/>
            <person name="Miller A.N."/>
            <person name="O'Donnell K."/>
            <person name="Stajich J.E."/>
            <person name="Bonito G."/>
        </authorList>
    </citation>
    <scope>NUCLEOTIDE SEQUENCE</scope>
    <source>
        <strain evidence="2">NRRL 2769</strain>
    </source>
</reference>
<dbReference type="EMBL" id="JAAAID010000015">
    <property type="protein sequence ID" value="KAG0024505.1"/>
    <property type="molecule type" value="Genomic_DNA"/>
</dbReference>
<protein>
    <submittedName>
        <fullName evidence="2">Uncharacterized protein</fullName>
    </submittedName>
</protein>
<evidence type="ECO:0000313" key="2">
    <source>
        <dbReference type="EMBL" id="KAG0024505.1"/>
    </source>
</evidence>
<dbReference type="AlphaFoldDB" id="A0A9P6N697"/>
<proteinExistence type="predicted"/>
<comment type="caution">
    <text evidence="2">The sequence shown here is derived from an EMBL/GenBank/DDBJ whole genome shotgun (WGS) entry which is preliminary data.</text>
</comment>